<evidence type="ECO:0000256" key="1">
    <source>
        <dbReference type="SAM" id="SignalP"/>
    </source>
</evidence>
<proteinExistence type="predicted"/>
<keyword evidence="4" id="KW-1185">Reference proteome</keyword>
<evidence type="ECO:0000259" key="2">
    <source>
        <dbReference type="Pfam" id="PF07995"/>
    </source>
</evidence>
<accession>A0A370GRF7</accession>
<dbReference type="RefSeq" id="WP_114833988.1">
    <property type="nucleotide sequence ID" value="NZ_LR699114.1"/>
</dbReference>
<keyword evidence="1" id="KW-0732">Signal</keyword>
<protein>
    <recommendedName>
        <fullName evidence="2">Glucose/Sorbosone dehydrogenase domain-containing protein</fullName>
    </recommendedName>
</protein>
<dbReference type="Gene3D" id="2.120.10.30">
    <property type="entry name" value="TolB, C-terminal domain"/>
    <property type="match status" value="1"/>
</dbReference>
<name>A0A370GRF7_9COXI</name>
<dbReference type="EMBL" id="QQAX01000006">
    <property type="protein sequence ID" value="RDI46091.1"/>
    <property type="molecule type" value="Genomic_DNA"/>
</dbReference>
<comment type="caution">
    <text evidence="3">The sequence shown here is derived from an EMBL/GenBank/DDBJ whole genome shotgun (WGS) entry which is preliminary data.</text>
</comment>
<gene>
    <name evidence="3" type="ORF">C8D86_10699</name>
</gene>
<feature type="signal peptide" evidence="1">
    <location>
        <begin position="1"/>
        <end position="18"/>
    </location>
</feature>
<dbReference type="SUPFAM" id="SSF50952">
    <property type="entry name" value="Soluble quinoprotein glucose dehydrogenase"/>
    <property type="match status" value="1"/>
</dbReference>
<feature type="domain" description="Glucose/Sorbosone dehydrogenase" evidence="2">
    <location>
        <begin position="126"/>
        <end position="356"/>
    </location>
</feature>
<dbReference type="InterPro" id="IPR012938">
    <property type="entry name" value="Glc/Sorbosone_DH"/>
</dbReference>
<dbReference type="Pfam" id="PF07995">
    <property type="entry name" value="GSDH"/>
    <property type="match status" value="1"/>
</dbReference>
<dbReference type="AlphaFoldDB" id="A0A370GRF7"/>
<dbReference type="OrthoDB" id="9770043at2"/>
<sequence>MRLILLPLIFFATSFCFAQQLPLHLLQLPEGFTVDIYAMVPNARSMTLGSKGTLFVGTMGDKVYAVVPDAKSAQGTRVLTIASDLNTPNGVAFHDGALYVAEIGRVLRFADIENHLNHPPKPTVITDALPTNTHHGWRFIDFGPDGKLYIAIGMPCNTCLRKDPRFGTIMRMNPDGSQVEIYAAGIRNSVGFDWDPRTQKLWFTENGRDWMGDNLPPDKLNYAPQPGIHFGFPYYDGKDLPNPAFGQYPFSTYTPPTYNLPAHVAPLGMAFYTGNLFPAEYRNQVFIAEHGSWNRSKKVGYRVIVVKINDNNQVVSAKPFITGWLQGEQAWGRPVDVLVKPDGSLLVSDDEAGVIYRVTYTRYKALL</sequence>
<feature type="chain" id="PRO_5017009565" description="Glucose/Sorbosone dehydrogenase domain-containing protein" evidence="1">
    <location>
        <begin position="19"/>
        <end position="367"/>
    </location>
</feature>
<dbReference type="Proteomes" id="UP000254720">
    <property type="component" value="Unassembled WGS sequence"/>
</dbReference>
<dbReference type="InterPro" id="IPR011041">
    <property type="entry name" value="Quinoprot_gluc/sorb_DH_b-prop"/>
</dbReference>
<evidence type="ECO:0000313" key="3">
    <source>
        <dbReference type="EMBL" id="RDI46091.1"/>
    </source>
</evidence>
<reference evidence="3 4" key="1">
    <citation type="submission" date="2018-07" db="EMBL/GenBank/DDBJ databases">
        <title>Genomic Encyclopedia of Type Strains, Phase IV (KMG-IV): sequencing the most valuable type-strain genomes for metagenomic binning, comparative biology and taxonomic classification.</title>
        <authorList>
            <person name="Goeker M."/>
        </authorList>
    </citation>
    <scope>NUCLEOTIDE SEQUENCE [LARGE SCALE GENOMIC DNA]</scope>
    <source>
        <strain evidence="3 4">DSM 16500</strain>
    </source>
</reference>
<evidence type="ECO:0000313" key="4">
    <source>
        <dbReference type="Proteomes" id="UP000254720"/>
    </source>
</evidence>
<dbReference type="PANTHER" id="PTHR33546">
    <property type="entry name" value="LARGE, MULTIFUNCTIONAL SECRETED PROTEIN-RELATED"/>
    <property type="match status" value="1"/>
</dbReference>
<organism evidence="3 4">
    <name type="scientific">Aquicella lusitana</name>
    <dbReference type="NCBI Taxonomy" id="254246"/>
    <lineage>
        <taxon>Bacteria</taxon>
        <taxon>Pseudomonadati</taxon>
        <taxon>Pseudomonadota</taxon>
        <taxon>Gammaproteobacteria</taxon>
        <taxon>Legionellales</taxon>
        <taxon>Coxiellaceae</taxon>
        <taxon>Aquicella</taxon>
    </lineage>
</organism>
<dbReference type="InterPro" id="IPR011042">
    <property type="entry name" value="6-blade_b-propeller_TolB-like"/>
</dbReference>
<dbReference type="PANTHER" id="PTHR33546:SF1">
    <property type="entry name" value="LARGE, MULTIFUNCTIONAL SECRETED PROTEIN"/>
    <property type="match status" value="1"/>
</dbReference>